<dbReference type="AlphaFoldDB" id="G1SZD3"/>
<evidence type="ECO:0000256" key="1">
    <source>
        <dbReference type="PIRNR" id="PIRNR018417"/>
    </source>
</evidence>
<dbReference type="EMBL" id="AAGW02058177">
    <property type="status" value="NOT_ANNOTATED_CDS"/>
    <property type="molecule type" value="Genomic_DNA"/>
</dbReference>
<keyword evidence="1" id="KW-0234">DNA repair</keyword>
<keyword evidence="3" id="KW-1185">Reference proteome</keyword>
<dbReference type="FunCoup" id="G1SZD3">
    <property type="interactions" value="501"/>
</dbReference>
<dbReference type="RefSeq" id="XP_069905901.1">
    <property type="nucleotide sequence ID" value="XM_070049800.1"/>
</dbReference>
<dbReference type="eggNOG" id="ENOG502QSB8">
    <property type="taxonomic scope" value="Eukaryota"/>
</dbReference>
<dbReference type="STRING" id="9986.ENSOCUP00000009029"/>
<dbReference type="RefSeq" id="XP_069905902.1">
    <property type="nucleotide sequence ID" value="XM_070049801.1"/>
</dbReference>
<dbReference type="OrthoDB" id="10046159at2759"/>
<dbReference type="HOGENOM" id="CLU_035819_0_0_1"/>
<protein>
    <recommendedName>
        <fullName evidence="1">Fanconi anemia group C protein homolog</fullName>
        <shortName evidence="1">Protein FACC</shortName>
    </recommendedName>
</protein>
<comment type="function">
    <text evidence="1">DNA repair protein that may operate in a postreplication repair or a cell cycle checkpoint function. May be implicated in interstrand DNA cross-link repair and in the maintenance of normal chromosome stability. Upon IFNG induction, may facilitate STAT1 activation by recruiting STAT1 to IFNGR1.</text>
</comment>
<dbReference type="Pfam" id="PF02106">
    <property type="entry name" value="Fanconi_C"/>
    <property type="match status" value="1"/>
</dbReference>
<comment type="subunit">
    <text evidence="1">Belongs to the multisubunit FA complex composed of FANCA, FANCB, FANCC, FANCE, FANCF, FANCG, FANCL/PHF9 and FANCM. This complex may also include HSP70.</text>
</comment>
<reference evidence="2" key="3">
    <citation type="submission" date="2025-09" db="UniProtKB">
        <authorList>
            <consortium name="Ensembl"/>
        </authorList>
    </citation>
    <scope>IDENTIFICATION</scope>
    <source>
        <strain evidence="2">Thorbecke</strain>
    </source>
</reference>
<dbReference type="EMBL" id="AAGW02058176">
    <property type="status" value="NOT_ANNOTATED_CDS"/>
    <property type="molecule type" value="Genomic_DNA"/>
</dbReference>
<dbReference type="RefSeq" id="XP_069905907.1">
    <property type="nucleotide sequence ID" value="XM_070049806.1"/>
</dbReference>
<comment type="subcellular location">
    <subcellularLocation>
        <location evidence="1">Nucleus</location>
    </subcellularLocation>
</comment>
<dbReference type="RefSeq" id="XP_069905903.1">
    <property type="nucleotide sequence ID" value="XM_070049802.1"/>
</dbReference>
<dbReference type="GeneID" id="100344788"/>
<dbReference type="GeneTree" id="ENSGT00390000016390"/>
<dbReference type="GO" id="GO:0000785">
    <property type="term" value="C:chromatin"/>
    <property type="evidence" value="ECO:0007669"/>
    <property type="project" value="Ensembl"/>
</dbReference>
<dbReference type="PANTHER" id="PTHR16798:SF0">
    <property type="entry name" value="FANCONI ANEMIA GROUP C PROTEIN"/>
    <property type="match status" value="1"/>
</dbReference>
<keyword evidence="1" id="KW-0963">Cytoplasm</keyword>
<proteinExistence type="predicted"/>
<dbReference type="PANTHER" id="PTHR16798">
    <property type="entry name" value="FANCONI ANEMIA GROUP C PROTEIN FANCC"/>
    <property type="match status" value="1"/>
</dbReference>
<dbReference type="CTD" id="2176"/>
<dbReference type="GO" id="GO:0005829">
    <property type="term" value="C:cytosol"/>
    <property type="evidence" value="ECO:0007669"/>
    <property type="project" value="Ensembl"/>
</dbReference>
<dbReference type="GO" id="GO:0043240">
    <property type="term" value="C:Fanconi anaemia nuclear complex"/>
    <property type="evidence" value="ECO:0007669"/>
    <property type="project" value="UniProtKB-UniRule"/>
</dbReference>
<organism evidence="2 3">
    <name type="scientific">Oryctolagus cuniculus</name>
    <name type="common">Rabbit</name>
    <dbReference type="NCBI Taxonomy" id="9986"/>
    <lineage>
        <taxon>Eukaryota</taxon>
        <taxon>Metazoa</taxon>
        <taxon>Chordata</taxon>
        <taxon>Craniata</taxon>
        <taxon>Vertebrata</taxon>
        <taxon>Euteleostomi</taxon>
        <taxon>Mammalia</taxon>
        <taxon>Eutheria</taxon>
        <taxon>Euarchontoglires</taxon>
        <taxon>Glires</taxon>
        <taxon>Lagomorpha</taxon>
        <taxon>Leporidae</taxon>
        <taxon>Oryctolagus</taxon>
    </lineage>
</organism>
<dbReference type="Bgee" id="ENSOCUG00000010476">
    <property type="expression patterns" value="Expressed in ovary and 14 other cell types or tissues"/>
</dbReference>
<keyword evidence="1" id="KW-0227">DNA damage</keyword>
<sequence length="559" mass="63334">MAKHSVSLASDCQFWMQKLSEWDQASTWETQQDTCLHLPRFQEFLRQMYEALKEMDSNTIMKRFPTIDQLLTKTCWNPFILAYGESQIILIWCLCCLINKEPQNSGESKLNSLARSLLSRILSAISFDIKEVGLFAQGLGYEPVDYYPGLLRNMVLSLVSELRENHLNGFNTQRRMAPERVMSLSRICIPLVTLPEFEPLVEALLIYHGHEPQEILWPKFLEAVNEAFLGKKISLSTSAVVCLWLRHLPSLEKAILRLFEKLLSREGNCLREIECFIEESLLPRAACHPAVFRVVDEMFRCALLETDGAPEVAAALQVFTRCFVEALEEDEQPKFALKTYFPYAPPALAAALLQRPRGAPEEHWRQLLEHGSQLLRQLMEDQTQRSLGGPLESWFLFTHFGGWADMAAEHLLRSEAEPAEAVLWLLAFYHSPCDGSRQRAQTTVEVKAALGRLQQLSRSTTLSARDLQAAAGLGGAAEPRPAACPALLRCLLLNFLLWAPAGRTVAREAVALVARTEETAHEIISFLDRTLYRWDQLCIEAPGSRKLARELLQELCVQV</sequence>
<dbReference type="InParanoid" id="G1SZD3"/>
<reference evidence="2 3" key="1">
    <citation type="journal article" date="2011" name="Nature">
        <title>A high-resolution map of human evolutionary constraint using 29 mammals.</title>
        <authorList>
            <person name="Lindblad-Toh K."/>
            <person name="Garber M."/>
            <person name="Zuk O."/>
            <person name="Lin M.F."/>
            <person name="Parker B.J."/>
            <person name="Washietl S."/>
            <person name="Kheradpour P."/>
            <person name="Ernst J."/>
            <person name="Jordan G."/>
            <person name="Mauceli E."/>
            <person name="Ward L.D."/>
            <person name="Lowe C.B."/>
            <person name="Holloway A.K."/>
            <person name="Clamp M."/>
            <person name="Gnerre S."/>
            <person name="Alfoldi J."/>
            <person name="Beal K."/>
            <person name="Chang J."/>
            <person name="Clawson H."/>
            <person name="Cuff J."/>
            <person name="Di Palma F."/>
            <person name="Fitzgerald S."/>
            <person name="Flicek P."/>
            <person name="Guttman M."/>
            <person name="Hubisz M.J."/>
            <person name="Jaffe D.B."/>
            <person name="Jungreis I."/>
            <person name="Kent W.J."/>
            <person name="Kostka D."/>
            <person name="Lara M."/>
            <person name="Martins A.L."/>
            <person name="Massingham T."/>
            <person name="Moltke I."/>
            <person name="Raney B.J."/>
            <person name="Rasmussen M.D."/>
            <person name="Robinson J."/>
            <person name="Stark A."/>
            <person name="Vilella A.J."/>
            <person name="Wen J."/>
            <person name="Xie X."/>
            <person name="Zody M.C."/>
            <person name="Baldwin J."/>
            <person name="Bloom T."/>
            <person name="Chin C.W."/>
            <person name="Heiman D."/>
            <person name="Nicol R."/>
            <person name="Nusbaum C."/>
            <person name="Young S."/>
            <person name="Wilkinson J."/>
            <person name="Worley K.C."/>
            <person name="Kovar C.L."/>
            <person name="Muzny D.M."/>
            <person name="Gibbs R.A."/>
            <person name="Cree A."/>
            <person name="Dihn H.H."/>
            <person name="Fowler G."/>
            <person name="Jhangiani S."/>
            <person name="Joshi V."/>
            <person name="Lee S."/>
            <person name="Lewis L.R."/>
            <person name="Nazareth L.V."/>
            <person name="Okwuonu G."/>
            <person name="Santibanez J."/>
            <person name="Warren W.C."/>
            <person name="Mardis E.R."/>
            <person name="Weinstock G.M."/>
            <person name="Wilson R.K."/>
            <person name="Delehaunty K."/>
            <person name="Dooling D."/>
            <person name="Fronik C."/>
            <person name="Fulton L."/>
            <person name="Fulton B."/>
            <person name="Graves T."/>
            <person name="Minx P."/>
            <person name="Sodergren E."/>
            <person name="Birney E."/>
            <person name="Margulies E.H."/>
            <person name="Herrero J."/>
            <person name="Green E.D."/>
            <person name="Haussler D."/>
            <person name="Siepel A."/>
            <person name="Goldman N."/>
            <person name="Pollard K.S."/>
            <person name="Pedersen J.S."/>
            <person name="Lander E.S."/>
            <person name="Kellis M."/>
        </authorList>
    </citation>
    <scope>NUCLEOTIDE SEQUENCE [LARGE SCALE GENOMIC DNA]</scope>
    <source>
        <strain evidence="2 3">Thorbecke inbred</strain>
    </source>
</reference>
<dbReference type="Proteomes" id="UP000001811">
    <property type="component" value="Chromosome 1"/>
</dbReference>
<dbReference type="InterPro" id="IPR000686">
    <property type="entry name" value="FANCC"/>
</dbReference>
<evidence type="ECO:0000313" key="2">
    <source>
        <dbReference type="Ensembl" id="ENSOCUP00000009029.4"/>
    </source>
</evidence>
<dbReference type="RefSeq" id="XP_008255870.3">
    <property type="nucleotide sequence ID" value="XM_008257648.4"/>
</dbReference>
<reference evidence="2" key="2">
    <citation type="submission" date="2025-08" db="UniProtKB">
        <authorList>
            <consortium name="Ensembl"/>
        </authorList>
    </citation>
    <scope>IDENTIFICATION</scope>
    <source>
        <strain evidence="2">Thorbecke</strain>
    </source>
</reference>
<name>G1SZD3_RABIT</name>
<dbReference type="EMBL" id="AAGW02058175">
    <property type="status" value="NOT_ANNOTATED_CDS"/>
    <property type="molecule type" value="Genomic_DNA"/>
</dbReference>
<evidence type="ECO:0000313" key="3">
    <source>
        <dbReference type="Proteomes" id="UP000001811"/>
    </source>
</evidence>
<dbReference type="GO" id="GO:0006289">
    <property type="term" value="P:nucleotide-excision repair"/>
    <property type="evidence" value="ECO:0007669"/>
    <property type="project" value="TreeGrafter"/>
</dbReference>
<accession>G1SZD3</accession>
<dbReference type="RefSeq" id="XP_069905906.1">
    <property type="nucleotide sequence ID" value="XM_070049805.1"/>
</dbReference>
<dbReference type="GO" id="GO:0036297">
    <property type="term" value="P:interstrand cross-link repair"/>
    <property type="evidence" value="ECO:0007669"/>
    <property type="project" value="InterPro"/>
</dbReference>
<dbReference type="RefSeq" id="XP_069905905.1">
    <property type="nucleotide sequence ID" value="XM_070049804.1"/>
</dbReference>
<dbReference type="Ensembl" id="ENSOCUT00000010479.4">
    <property type="protein sequence ID" value="ENSOCUP00000009029.4"/>
    <property type="gene ID" value="ENSOCUG00000010476.4"/>
</dbReference>
<dbReference type="PaxDb" id="9986-ENSOCUP00000009029"/>
<gene>
    <name evidence="2" type="primary">FANCC</name>
</gene>
<dbReference type="EMBL" id="AAGW02058174">
    <property type="status" value="NOT_ANNOTATED_CDS"/>
    <property type="molecule type" value="Genomic_DNA"/>
</dbReference>
<dbReference type="PRINTS" id="PR00494">
    <property type="entry name" value="FANCONICGENE"/>
</dbReference>
<dbReference type="PIRSF" id="PIRSF018417">
    <property type="entry name" value="FACC_protein"/>
    <property type="match status" value="1"/>
</dbReference>
<dbReference type="GO" id="GO:0034599">
    <property type="term" value="P:cellular response to oxidative stress"/>
    <property type="evidence" value="ECO:0007669"/>
    <property type="project" value="TreeGrafter"/>
</dbReference>
<keyword evidence="1" id="KW-0539">Nucleus</keyword>
<dbReference type="KEGG" id="ocu:100344788"/>